<feature type="domain" description="Methyltransferase type 11" evidence="1">
    <location>
        <begin position="184"/>
        <end position="281"/>
    </location>
</feature>
<dbReference type="Proteomes" id="UP000078476">
    <property type="component" value="Unassembled WGS sequence"/>
</dbReference>
<dbReference type="GO" id="GO:0008757">
    <property type="term" value="F:S-adenosylmethionine-dependent methyltransferase activity"/>
    <property type="evidence" value="ECO:0007669"/>
    <property type="project" value="InterPro"/>
</dbReference>
<dbReference type="AlphaFoldDB" id="A0A177NNM6"/>
<dbReference type="PANTHER" id="PTHR43591:SF24">
    <property type="entry name" value="2-METHOXY-6-POLYPRENYL-1,4-BENZOQUINOL METHYLASE, MITOCHONDRIAL"/>
    <property type="match status" value="1"/>
</dbReference>
<gene>
    <name evidence="2" type="ORF">A1359_04330</name>
</gene>
<evidence type="ECO:0000313" key="3">
    <source>
        <dbReference type="Proteomes" id="UP000078476"/>
    </source>
</evidence>
<dbReference type="CDD" id="cd02440">
    <property type="entry name" value="AdoMet_MTases"/>
    <property type="match status" value="1"/>
</dbReference>
<comment type="caution">
    <text evidence="2">The sequence shown here is derived from an EMBL/GenBank/DDBJ whole genome shotgun (WGS) entry which is preliminary data.</text>
</comment>
<dbReference type="EMBL" id="LUUI01000076">
    <property type="protein sequence ID" value="OAI18799.1"/>
    <property type="molecule type" value="Genomic_DNA"/>
</dbReference>
<accession>A0A177NNM6</accession>
<dbReference type="Gene3D" id="3.40.50.150">
    <property type="entry name" value="Vaccinia Virus protein VP39"/>
    <property type="match status" value="1"/>
</dbReference>
<evidence type="ECO:0000313" key="2">
    <source>
        <dbReference type="EMBL" id="OAI18799.1"/>
    </source>
</evidence>
<dbReference type="RefSeq" id="WP_066978874.1">
    <property type="nucleotide sequence ID" value="NZ_LUUI01000076.1"/>
</dbReference>
<proteinExistence type="predicted"/>
<reference evidence="2 3" key="1">
    <citation type="submission" date="2016-03" db="EMBL/GenBank/DDBJ databases">
        <authorList>
            <person name="Ploux O."/>
        </authorList>
    </citation>
    <scope>NUCLEOTIDE SEQUENCE [LARGE SCALE GENOMIC DNA]</scope>
    <source>
        <strain evidence="2 3">R-45370</strain>
    </source>
</reference>
<dbReference type="SUPFAM" id="SSF53335">
    <property type="entry name" value="S-adenosyl-L-methionine-dependent methyltransferases"/>
    <property type="match status" value="1"/>
</dbReference>
<dbReference type="InterPro" id="IPR013216">
    <property type="entry name" value="Methyltransf_11"/>
</dbReference>
<dbReference type="OrthoDB" id="5297460at2"/>
<protein>
    <recommendedName>
        <fullName evidence="1">Methyltransferase type 11 domain-containing protein</fullName>
    </recommendedName>
</protein>
<name>A0A177NNM6_9GAMM</name>
<dbReference type="PANTHER" id="PTHR43591">
    <property type="entry name" value="METHYLTRANSFERASE"/>
    <property type="match status" value="1"/>
</dbReference>
<evidence type="ECO:0000259" key="1">
    <source>
        <dbReference type="Pfam" id="PF08241"/>
    </source>
</evidence>
<keyword evidence="3" id="KW-1185">Reference proteome</keyword>
<dbReference type="STRING" id="980561.A1359_04330"/>
<organism evidence="2 3">
    <name type="scientific">Methylomonas lenta</name>
    <dbReference type="NCBI Taxonomy" id="980561"/>
    <lineage>
        <taxon>Bacteria</taxon>
        <taxon>Pseudomonadati</taxon>
        <taxon>Pseudomonadota</taxon>
        <taxon>Gammaproteobacteria</taxon>
        <taxon>Methylococcales</taxon>
        <taxon>Methylococcaceae</taxon>
        <taxon>Methylomonas</taxon>
    </lineage>
</organism>
<dbReference type="Pfam" id="PF08241">
    <property type="entry name" value="Methyltransf_11"/>
    <property type="match status" value="1"/>
</dbReference>
<sequence length="368" mass="41438">MNTIYSLSKSEYYAPFPLLRLNDDWKVVDINLAAQVLFKPILHNGFNESINQLVAGFQPHALGTSASSNYANLNRDELKDAVTDTVNGTIDSKEYGKVNFKLTIISLPSLNLENSLERIAYAEINTIELDETFQDNFQRALQHQLIWESYAVSYDFVLNEQDYYREVLNRHIIALSENGINRVIDIGAGTGNVTIPLLEAGRSVTAIDNSRAMLDKMHYKLSAMHNPEIKILLQSAEDLSEYPDNFFDGVNILLALFDMVDPATALNAAIRVLRFGGVIIITEPKKTFDLSSLLYQAKKFLEEKGLYDKLSSHWACVTRANKKIDPSKKSSLFIEDIEERLLIAGFEVIQMKDSHFGNCATLWAIKSG</sequence>
<dbReference type="InterPro" id="IPR029063">
    <property type="entry name" value="SAM-dependent_MTases_sf"/>
</dbReference>